<proteinExistence type="inferred from homology"/>
<protein>
    <recommendedName>
        <fullName evidence="10">Nucleoporin Nup133/Nup155-like N-terminal domain-containing protein</fullName>
    </recommendedName>
</protein>
<dbReference type="OrthoDB" id="338970at2759"/>
<dbReference type="HOGENOM" id="CLU_000429_0_1_1"/>
<evidence type="ECO:0000256" key="1">
    <source>
        <dbReference type="ARBA" id="ARBA00004123"/>
    </source>
</evidence>
<feature type="region of interest" description="Disordered" evidence="5">
    <location>
        <begin position="1"/>
        <end position="77"/>
    </location>
</feature>
<dbReference type="Pfam" id="PF03177">
    <property type="entry name" value="Nucleoporin_C"/>
    <property type="match status" value="1"/>
</dbReference>
<dbReference type="InterPro" id="IPR042533">
    <property type="entry name" value="Nucleoporin_Nup155_C_1"/>
</dbReference>
<sequence length="1438" mass="157031">MAGFVSPFARDGPRSAFQGSSSARSLVIGSSATRADSKELQTTNARPEGQAMSDSRSNPRKDGETADQKQSETQPDADPHFAALARASAVVDARIARESKPLDLADLLSTSSVSGTHSVSPVGQYGNGIASQQLTVHGDSSTGEYKIPPNLAWQPFVRKRLLILPDQSFTQYDLNRARCAMGIFPEISRAWITVDHRLFLWEYESSSSNGAPPRDLSGAQADGSASASSGQVNGGVYLGGGFSSYEGLNEVIVALALVEPKRDILVKAIDKVLVLATPVSIHLLGLGWLPPTTPAGQPASNGPMELTLYETQLQTSTNRAVISSIVGHENGRIFAAAEDGDLYEVLYASAEGFFRKRCQLIKLTGSGWPTTIMPLILQTGAAQDPVVSLVIDSSRQSLYALTKQNNIELYSLGKDGSLAAPVRQVRHSDVCARALQACNGSNLLDRRTFAIAKLMPIPTSQSKTIGLVAITTKAVRIYFAVRRTYYSASSGSGCLDIVHVRLPPSPSPSPAPGGAAPRGMSGQIPSNPIIPYSNILAATYASDGLLIAAHNISPEADVLFTAAPDVGRLAQAVLTNPRIPLAEWAGQIAIDGQTWAIEEKSRSASDIITQGQFAIEEIASQATAPAREFLVLTNMGMYVLSRHRPIDVLLALLQTSSSRDIELSTFLSSFGRDQSCAMCLHIAAGGSVTQSASPTSAFESGKIASLETRQLAKQLFYETGGRPTLVNRSYGAVSDASMTSPDGRVIYSGRHEGLALATARLLRPIWKLKIAKLSPEIGNPNRIIASLAEATLTTIQREILALSVFVSSEFQVFLLTPDAGNGRPEQESVAVEQDSLAALRVLLTQTVEAISFVLLLIDYRLPDVLATCAPELRQAVLDLTYQDLLTLPKGRETTRGLVSAIINHQIGQNINIDVISDVLQQRCGSFCSSDDVLLYKAAENLKKASTSAGAAEKLEHLRESHHLYFKAVRHLSIDQLRDLARQYADLDSSPAAVSLALHCAVARDPSGRGLAWWQDGRPANDPREPNFASRQACYEVVISILEAADARLDETFSKANKAPELASDHSEADANRQNTIAQALRSDDPAFHWTLYDWYMAKKTSDALLDIRTDFLPAYLRQEPISVERYALLWQLHSRSGEYQEAARILLALGDSEALNLTLEKRIEYFSMAVSNAKSQFPDPTTQQETLQMLTDAEEKLEVAQVQVETWRAVLDHTAISDEDKESAINRLDQRLFTITELYDLFAEPYHLLEVILLIFHVSDHYDAFRTRETWSAILDRALLQPNNSQVDYLTRKITELARRFYPSDFAMPIDLVVSLVAELGQRHPSTARPGWLVTALREANIPSEVIYRAYDGLIRSRLPPWHLNNAVAHLTIDVAPLFGQWLQDVLSQAGREYDFPAAEVEASLAHYLLTLDSSNVPAATETRSKLKDVQMLVQRRF</sequence>
<dbReference type="Gene3D" id="1.25.40.450">
    <property type="entry name" value="Nucleoporin, helical domain, N-terminal subdomain"/>
    <property type="match status" value="1"/>
</dbReference>
<feature type="domain" description="Nucleoporin Nup133/Nup155-like N-terminal" evidence="7">
    <location>
        <begin position="155"/>
        <end position="637"/>
    </location>
</feature>
<dbReference type="InterPro" id="IPR042537">
    <property type="entry name" value="Nucleoporin_Nup155_C_2"/>
</dbReference>
<evidence type="ECO:0000256" key="5">
    <source>
        <dbReference type="SAM" id="MobiDB-lite"/>
    </source>
</evidence>
<dbReference type="Gene3D" id="1.20.120.1880">
    <property type="entry name" value="Nucleoporin, helical C-terminal domain"/>
    <property type="match status" value="1"/>
</dbReference>
<evidence type="ECO:0000256" key="3">
    <source>
        <dbReference type="ARBA" id="ARBA00022448"/>
    </source>
</evidence>
<feature type="domain" description="Nucleoporin Nup133/Nup155-like C-terminal" evidence="6">
    <location>
        <begin position="748"/>
        <end position="1414"/>
    </location>
</feature>
<feature type="compositionally biased region" description="Low complexity" evidence="5">
    <location>
        <begin position="217"/>
        <end position="229"/>
    </location>
</feature>
<dbReference type="PANTHER" id="PTHR10350">
    <property type="entry name" value="NUCLEAR PORE COMPLEX PROTEIN NUP155"/>
    <property type="match status" value="1"/>
</dbReference>
<dbReference type="InterPro" id="IPR014908">
    <property type="entry name" value="Nucleoporin_Nup133/Nup155_N"/>
</dbReference>
<dbReference type="Gene3D" id="1.25.40.440">
    <property type="entry name" value="Nucleoporin, helical domain, central subdomain"/>
    <property type="match status" value="1"/>
</dbReference>
<dbReference type="InterPro" id="IPR042538">
    <property type="entry name" value="Nucleoporin_Nup155_C_3"/>
</dbReference>
<gene>
    <name evidence="8" type="primary">Mo06586</name>
    <name evidence="8" type="ORF">E5Q_06586</name>
</gene>
<dbReference type="InParanoid" id="G7EAM3"/>
<dbReference type="GO" id="GO:0017056">
    <property type="term" value="F:structural constituent of nuclear pore"/>
    <property type="evidence" value="ECO:0007669"/>
    <property type="project" value="InterPro"/>
</dbReference>
<dbReference type="InterPro" id="IPR004870">
    <property type="entry name" value="Nucleoporin_Nup155"/>
</dbReference>
<evidence type="ECO:0000313" key="9">
    <source>
        <dbReference type="Proteomes" id="UP000009131"/>
    </source>
</evidence>
<evidence type="ECO:0008006" key="10">
    <source>
        <dbReference type="Google" id="ProtNLM"/>
    </source>
</evidence>
<dbReference type="FunCoup" id="G7EAM3">
    <property type="interactions" value="776"/>
</dbReference>
<evidence type="ECO:0000256" key="4">
    <source>
        <dbReference type="ARBA" id="ARBA00023242"/>
    </source>
</evidence>
<evidence type="ECO:0000313" key="8">
    <source>
        <dbReference type="EMBL" id="GAA99883.1"/>
    </source>
</evidence>
<accession>G7EAM3</accession>
<dbReference type="eggNOG" id="KOG1900">
    <property type="taxonomic scope" value="Eukaryota"/>
</dbReference>
<keyword evidence="9" id="KW-1185">Reference proteome</keyword>
<dbReference type="GO" id="GO:0036228">
    <property type="term" value="P:protein localization to nuclear inner membrane"/>
    <property type="evidence" value="ECO:0007669"/>
    <property type="project" value="TreeGrafter"/>
</dbReference>
<evidence type="ECO:0000256" key="2">
    <source>
        <dbReference type="ARBA" id="ARBA00007373"/>
    </source>
</evidence>
<dbReference type="Gene3D" id="1.20.58.1780">
    <property type="match status" value="1"/>
</dbReference>
<reference evidence="8 9" key="1">
    <citation type="journal article" date="2011" name="J. Gen. Appl. Microbiol.">
        <title>Draft genome sequencing of the enigmatic basidiomycete Mixia osmundae.</title>
        <authorList>
            <person name="Nishida H."/>
            <person name="Nagatsuka Y."/>
            <person name="Sugiyama J."/>
        </authorList>
    </citation>
    <scope>NUCLEOTIDE SEQUENCE [LARGE SCALE GENOMIC DNA]</scope>
    <source>
        <strain evidence="9">CBS 9802 / IAM 14324 / JCM 22182 / KY 12970</strain>
    </source>
</reference>
<comment type="similarity">
    <text evidence="2">Belongs to the non-repetitive/WGA-negative nucleoporin family.</text>
</comment>
<dbReference type="OMA" id="SWAPFQK"/>
<keyword evidence="3" id="KW-0813">Transport</keyword>
<name>G7EAM3_MIXOS</name>
<keyword evidence="4" id="KW-0539">Nucleus</keyword>
<feature type="compositionally biased region" description="Polar residues" evidence="5">
    <location>
        <begin position="17"/>
        <end position="45"/>
    </location>
</feature>
<organism evidence="8 9">
    <name type="scientific">Mixia osmundae (strain CBS 9802 / IAM 14324 / JCM 22182 / KY 12970)</name>
    <dbReference type="NCBI Taxonomy" id="764103"/>
    <lineage>
        <taxon>Eukaryota</taxon>
        <taxon>Fungi</taxon>
        <taxon>Dikarya</taxon>
        <taxon>Basidiomycota</taxon>
        <taxon>Pucciniomycotina</taxon>
        <taxon>Mixiomycetes</taxon>
        <taxon>Mixiales</taxon>
        <taxon>Mixiaceae</taxon>
        <taxon>Mixia</taxon>
    </lineage>
</organism>
<dbReference type="Proteomes" id="UP000009131">
    <property type="component" value="Unassembled WGS sequence"/>
</dbReference>
<evidence type="ECO:0000259" key="7">
    <source>
        <dbReference type="Pfam" id="PF08801"/>
    </source>
</evidence>
<dbReference type="Pfam" id="PF08801">
    <property type="entry name" value="Nucleoporin_N"/>
    <property type="match status" value="1"/>
</dbReference>
<dbReference type="InterPro" id="IPR007187">
    <property type="entry name" value="Nucleoporin_Nup133/Nup155_C"/>
</dbReference>
<feature type="region of interest" description="Disordered" evidence="5">
    <location>
        <begin position="207"/>
        <end position="229"/>
    </location>
</feature>
<dbReference type="EMBL" id="BABT02000241">
    <property type="protein sequence ID" value="GAA99883.1"/>
    <property type="molecule type" value="Genomic_DNA"/>
</dbReference>
<dbReference type="GO" id="GO:0006405">
    <property type="term" value="P:RNA export from nucleus"/>
    <property type="evidence" value="ECO:0007669"/>
    <property type="project" value="TreeGrafter"/>
</dbReference>
<dbReference type="RefSeq" id="XP_014566803.1">
    <property type="nucleotide sequence ID" value="XM_014711317.1"/>
</dbReference>
<dbReference type="PANTHER" id="PTHR10350:SF6">
    <property type="entry name" value="NUCLEAR PORE COMPLEX PROTEIN NUP155"/>
    <property type="match status" value="1"/>
</dbReference>
<comment type="caution">
    <text evidence="8">The sequence shown here is derived from an EMBL/GenBank/DDBJ whole genome shotgun (WGS) entry which is preliminary data.</text>
</comment>
<dbReference type="GO" id="GO:0044611">
    <property type="term" value="C:nuclear pore inner ring"/>
    <property type="evidence" value="ECO:0007669"/>
    <property type="project" value="TreeGrafter"/>
</dbReference>
<reference evidence="8 9" key="2">
    <citation type="journal article" date="2012" name="Open Biol.">
        <title>Characteristics of nucleosomes and linker DNA regions on the genome of the basidiomycete Mixia osmundae revealed by mono- and dinucleosome mapping.</title>
        <authorList>
            <person name="Nishida H."/>
            <person name="Kondo S."/>
            <person name="Matsumoto T."/>
            <person name="Suzuki Y."/>
            <person name="Yoshikawa H."/>
            <person name="Taylor T.D."/>
            <person name="Sugiyama J."/>
        </authorList>
    </citation>
    <scope>NUCLEOTIDE SEQUENCE [LARGE SCALE GENOMIC DNA]</scope>
    <source>
        <strain evidence="9">CBS 9802 / IAM 14324 / JCM 22182 / KY 12970</strain>
    </source>
</reference>
<feature type="compositionally biased region" description="Basic and acidic residues" evidence="5">
    <location>
        <begin position="57"/>
        <end position="70"/>
    </location>
</feature>
<dbReference type="GO" id="GO:0000972">
    <property type="term" value="P:transcription-dependent tethering of RNA polymerase II gene DNA at nuclear periphery"/>
    <property type="evidence" value="ECO:0007669"/>
    <property type="project" value="TreeGrafter"/>
</dbReference>
<comment type="subcellular location">
    <subcellularLocation>
        <location evidence="1">Nucleus</location>
    </subcellularLocation>
</comment>
<dbReference type="STRING" id="764103.G7EAM3"/>
<evidence type="ECO:0000259" key="6">
    <source>
        <dbReference type="Pfam" id="PF03177"/>
    </source>
</evidence>
<dbReference type="GO" id="GO:0006606">
    <property type="term" value="P:protein import into nucleus"/>
    <property type="evidence" value="ECO:0007669"/>
    <property type="project" value="TreeGrafter"/>
</dbReference>